<dbReference type="PANTHER" id="PTHR46999:SF1">
    <property type="entry name" value="ALPHA-GLUCAN WATER DIKINASE 1, CHLOROPLASTIC"/>
    <property type="match status" value="1"/>
</dbReference>
<dbReference type="Pfam" id="PF22973">
    <property type="entry name" value="GWD1_pHisD"/>
    <property type="match status" value="1"/>
</dbReference>
<evidence type="ECO:0000256" key="1">
    <source>
        <dbReference type="ARBA" id="ARBA00001946"/>
    </source>
</evidence>
<dbReference type="SUPFAM" id="SSF56059">
    <property type="entry name" value="Glutathione synthetase ATP-binding domain-like"/>
    <property type="match status" value="1"/>
</dbReference>
<evidence type="ECO:0000256" key="5">
    <source>
        <dbReference type="ARBA" id="ARBA00022723"/>
    </source>
</evidence>
<evidence type="ECO:0000256" key="8">
    <source>
        <dbReference type="ARBA" id="ARBA00022840"/>
    </source>
</evidence>
<evidence type="ECO:0000256" key="7">
    <source>
        <dbReference type="ARBA" id="ARBA00022777"/>
    </source>
</evidence>
<dbReference type="Proteomes" id="UP000886520">
    <property type="component" value="Chromosome 6"/>
</dbReference>
<keyword evidence="4" id="KW-0808">Transferase</keyword>
<feature type="region of interest" description="Disordered" evidence="12">
    <location>
        <begin position="420"/>
        <end position="445"/>
    </location>
</feature>
<evidence type="ECO:0000256" key="10">
    <source>
        <dbReference type="ARBA" id="ARBA00023277"/>
    </source>
</evidence>
<feature type="coiled-coil region" evidence="11">
    <location>
        <begin position="386"/>
        <end position="413"/>
    </location>
</feature>
<evidence type="ECO:0000259" key="13">
    <source>
        <dbReference type="Pfam" id="PF01326"/>
    </source>
</evidence>
<keyword evidence="8" id="KW-0067">ATP-binding</keyword>
<keyword evidence="11" id="KW-0175">Coiled coil</keyword>
<feature type="domain" description="DUF7067" evidence="16">
    <location>
        <begin position="368"/>
        <end position="421"/>
    </location>
</feature>
<evidence type="ECO:0000259" key="15">
    <source>
        <dbReference type="Pfam" id="PF23166"/>
    </source>
</evidence>
<dbReference type="GO" id="GO:0046872">
    <property type="term" value="F:metal ion binding"/>
    <property type="evidence" value="ECO:0007669"/>
    <property type="project" value="UniProtKB-KW"/>
</dbReference>
<dbReference type="Gene3D" id="3.30.470.20">
    <property type="entry name" value="ATP-grasp fold, B domain"/>
    <property type="match status" value="1"/>
</dbReference>
<keyword evidence="10" id="KW-0119">Carbohydrate metabolism</keyword>
<dbReference type="Gene3D" id="3.30.1490.20">
    <property type="entry name" value="ATP-grasp fold, A domain"/>
    <property type="match status" value="2"/>
</dbReference>
<dbReference type="Pfam" id="PF23229">
    <property type="entry name" value="DUF7067"/>
    <property type="match status" value="2"/>
</dbReference>
<dbReference type="PANTHER" id="PTHR46999">
    <property type="entry name" value="ALPHA-GLUCAN WATER DIKINASE 1, CHLOROPLASTIC-RELATED"/>
    <property type="match status" value="1"/>
</dbReference>
<dbReference type="InterPro" id="IPR013815">
    <property type="entry name" value="ATP_grasp_subdomain_1"/>
</dbReference>
<dbReference type="InterPro" id="IPR002192">
    <property type="entry name" value="PPDK_AMP/ATP-bd"/>
</dbReference>
<evidence type="ECO:0000256" key="9">
    <source>
        <dbReference type="ARBA" id="ARBA00022842"/>
    </source>
</evidence>
<sequence length="1534" mass="171336">MWKKRIKQNNATWQAAREIANNAVKDTRRECKPEKRGACGGDNQILESLFCFDSDFFFKVFSTMFHTGVSTKLNTGSVLPSLETRSQRGSCGRQGSGSVQFCPCRVNGSQQVMTCYYSECVDSNFEKKFFSQGAAALRQKCCSRRCDWKQRATPQAVLMAPVENFQEHNLDGGLQLQVKVMAAGLDSPAVVEFQLSNCYLNSPILHWGLTQPGKRNWRVPSKWPEGTRDFNKQALQTPFRKSDDIAFLKIEVFDSKYDAIEFILKDDSNNQWYKFQGGNFRMVIPEPDSNVSSISIPEELVQVQSYLRWERNGKQSYTKEQEKEEYKKARMELQEEVAKGTSIDSLRLRLLKSEGDASDSAPSSDIPEELIQVQSYVRWEKAGKPTLTAEQQLKEFEEARKDLQKEIANGVSAKDLYKKLLPNGTSSKGKGTSAKPKTPRKARIERKKRDFMGLISSTEPSQSLKPESPVSIKEPTPLELAAQNLELGESVEKKQFKFGENSLLVLVAFEGEKRQVWFATDVKESLVLHWAVSKETHGQWQAPPDNIHPSNSTALEGSCESYFNDGFSGDPSLKSLNINVTESGIIGIPFVLRMRENWIKNSGSDFYISLEHEKRVKKELGNGEGTAKWLLDEIADRESDAERSFMHRFNIATDVTMKARDGGPLPLAAILVWMRFMATRQLVWNKNYNVKPREISAAQDRLTGVLQNLFRDQPAEREIVRLILSAVGRGGKGDVGQRIRDEILVVQRKNDCKGGMMEEWHQKLHNNTSPDDVVICQALLDYIKNDLDVEAYWKTLKASGVTKERLRSYDRPIVSEPRFRPDQKEGLTRDLTAYLKTLKAVHSGADLESAIATCMGYSSKGEGFMGGVKIHPISGLSSELPALLEFVLDHVEDKDVIPLLEGLLESRCELRPALLKDHDRLVDITFLDLALDSTVRTVAERGLEGLSNAAAKNIIYMIIMVLENLCLSTSYNQEPVYCLKEWSSVHEACVKDDATWPLRAKAVLDRTRLVLADKAEEYLELLQPSAEYLGNLLGVEQWAIDIFTEEIIRSGSAASLSQLLNRIDPALRAAANLGNWQVISPVDTQGYVEVVTDLGDVQDKKYSRPTILVANRVKGEEEIPDGAVAVLTPDMPDVLSHVSVRARNGKICFATCFDAQVLSDLQAKKGAFIQLKPSSSDLVYSEISDAEVTSDGGILDAAEKEIPSITLKRKTFGGKYAVAAADFNNDLVGAKSRNITHLKNKLPSWIKVPTSVALPFGVFEEVLAEKLNKGVALEIKTLEASLKKGDLSKLPEIREAVLGLKAPEKLVEDLKLVMKESNMPWPGDEGEQRWEQAWTAIKKVWASKWNERAYFSTRKAKIDHNDLSMAVLVQEIVRADYAFVIHTTNPSNEDSSEIYAEVVKGLGETLVGAFSGRALSFVAKKTDLKSPQITGYPSKRVGLFIKQSIIFRSDSNGEDLEGYAGAGLYDSVPMDVEEERVVDYASDPLVVDSEFQKSMLSKIAEAGAAVEKLYGTAQDIEGVIKDGELYLVQTRPQM</sequence>
<evidence type="ECO:0000256" key="3">
    <source>
        <dbReference type="ARBA" id="ARBA00011738"/>
    </source>
</evidence>
<dbReference type="InterPro" id="IPR056301">
    <property type="entry name" value="GWD-like_N_Ig"/>
</dbReference>
<feature type="domain" description="DUF7067" evidence="16">
    <location>
        <begin position="298"/>
        <end position="352"/>
    </location>
</feature>
<accession>A0A9D4V2B3</accession>
<evidence type="ECO:0000256" key="6">
    <source>
        <dbReference type="ARBA" id="ARBA00022741"/>
    </source>
</evidence>
<keyword evidence="18" id="KW-1185">Reference proteome</keyword>
<name>A0A9D4V2B3_ADICA</name>
<keyword evidence="6" id="KW-0547">Nucleotide-binding</keyword>
<keyword evidence="7" id="KW-0418">Kinase</keyword>
<dbReference type="InterPro" id="IPR055495">
    <property type="entry name" value="CWD_DUF7067"/>
</dbReference>
<evidence type="ECO:0000313" key="17">
    <source>
        <dbReference type="EMBL" id="KAI5078481.1"/>
    </source>
</evidence>
<evidence type="ECO:0000256" key="12">
    <source>
        <dbReference type="SAM" id="MobiDB-lite"/>
    </source>
</evidence>
<feature type="domain" description="Alpha-glucan water dikinase-like N-terminal Ig-like" evidence="15">
    <location>
        <begin position="493"/>
        <end position="610"/>
    </location>
</feature>
<dbReference type="Pfam" id="PF01326">
    <property type="entry name" value="PPDK_N"/>
    <property type="match status" value="1"/>
</dbReference>
<reference evidence="17" key="1">
    <citation type="submission" date="2021-01" db="EMBL/GenBank/DDBJ databases">
        <title>Adiantum capillus-veneris genome.</title>
        <authorList>
            <person name="Fang Y."/>
            <person name="Liao Q."/>
        </authorList>
    </citation>
    <scope>NUCLEOTIDE SEQUENCE</scope>
    <source>
        <strain evidence="17">H3</strain>
        <tissue evidence="17">Leaf</tissue>
    </source>
</reference>
<keyword evidence="5" id="KW-0479">Metal-binding</keyword>
<keyword evidence="9" id="KW-0460">Magnesium</keyword>
<dbReference type="GO" id="GO:0016301">
    <property type="term" value="F:kinase activity"/>
    <property type="evidence" value="ECO:0007669"/>
    <property type="project" value="UniProtKB-KW"/>
</dbReference>
<comment type="caution">
    <text evidence="17">The sequence shown here is derived from an EMBL/GenBank/DDBJ whole genome shotgun (WGS) entry which is preliminary data.</text>
</comment>
<dbReference type="InterPro" id="IPR054481">
    <property type="entry name" value="GWD1_pHisD"/>
</dbReference>
<comment type="cofactor">
    <cofactor evidence="1">
        <name>Mg(2+)</name>
        <dbReference type="ChEBI" id="CHEBI:18420"/>
    </cofactor>
</comment>
<comment type="subunit">
    <text evidence="3">Homodimer.</text>
</comment>
<evidence type="ECO:0000256" key="11">
    <source>
        <dbReference type="SAM" id="Coils"/>
    </source>
</evidence>
<evidence type="ECO:0000313" key="18">
    <source>
        <dbReference type="Proteomes" id="UP000886520"/>
    </source>
</evidence>
<evidence type="ECO:0000259" key="16">
    <source>
        <dbReference type="Pfam" id="PF23229"/>
    </source>
</evidence>
<feature type="domain" description="Pyruvate phosphate dikinase AMP/ATP-binding" evidence="13">
    <location>
        <begin position="1331"/>
        <end position="1533"/>
    </location>
</feature>
<feature type="domain" description="Alpha-glucan water dikinase-like N-terminal Ig-like" evidence="15">
    <location>
        <begin position="168"/>
        <end position="282"/>
    </location>
</feature>
<dbReference type="Pfam" id="PF23166">
    <property type="entry name" value="Ig_N_CWD1"/>
    <property type="match status" value="2"/>
</dbReference>
<dbReference type="OrthoDB" id="6123450at2759"/>
<evidence type="ECO:0000259" key="14">
    <source>
        <dbReference type="Pfam" id="PF22973"/>
    </source>
</evidence>
<gene>
    <name evidence="17" type="ORF">GOP47_0006152</name>
</gene>
<organism evidence="17 18">
    <name type="scientific">Adiantum capillus-veneris</name>
    <name type="common">Maidenhair fern</name>
    <dbReference type="NCBI Taxonomy" id="13818"/>
    <lineage>
        <taxon>Eukaryota</taxon>
        <taxon>Viridiplantae</taxon>
        <taxon>Streptophyta</taxon>
        <taxon>Embryophyta</taxon>
        <taxon>Tracheophyta</taxon>
        <taxon>Polypodiopsida</taxon>
        <taxon>Polypodiidae</taxon>
        <taxon>Polypodiales</taxon>
        <taxon>Pteridineae</taxon>
        <taxon>Pteridaceae</taxon>
        <taxon>Vittarioideae</taxon>
        <taxon>Adiantum</taxon>
    </lineage>
</organism>
<evidence type="ECO:0000256" key="2">
    <source>
        <dbReference type="ARBA" id="ARBA00007837"/>
    </source>
</evidence>
<evidence type="ECO:0000256" key="4">
    <source>
        <dbReference type="ARBA" id="ARBA00022679"/>
    </source>
</evidence>
<feature type="domain" description="Alpha-glucan water dikinase phosphohistidine-like" evidence="14">
    <location>
        <begin position="1075"/>
        <end position="1187"/>
    </location>
</feature>
<protein>
    <recommendedName>
        <fullName evidence="19">Pyruvate phosphate dikinase AMP/ATP-binding domain-containing protein</fullName>
    </recommendedName>
</protein>
<dbReference type="EMBL" id="JABFUD020000006">
    <property type="protein sequence ID" value="KAI5078481.1"/>
    <property type="molecule type" value="Genomic_DNA"/>
</dbReference>
<comment type="similarity">
    <text evidence="2">Belongs to the PEP-utilizing enzyme family.</text>
</comment>
<evidence type="ECO:0008006" key="19">
    <source>
        <dbReference type="Google" id="ProtNLM"/>
    </source>
</evidence>
<proteinExistence type="inferred from homology"/>
<dbReference type="GO" id="GO:0005524">
    <property type="term" value="F:ATP binding"/>
    <property type="evidence" value="ECO:0007669"/>
    <property type="project" value="UniProtKB-KW"/>
</dbReference>